<evidence type="ECO:0000313" key="7">
    <source>
        <dbReference type="EMBL" id="GIY27882.1"/>
    </source>
</evidence>
<dbReference type="GO" id="GO:0022857">
    <property type="term" value="F:transmembrane transporter activity"/>
    <property type="evidence" value="ECO:0007669"/>
    <property type="project" value="InterPro"/>
</dbReference>
<evidence type="ECO:0000256" key="2">
    <source>
        <dbReference type="ARBA" id="ARBA00022692"/>
    </source>
</evidence>
<keyword evidence="2 5" id="KW-0812">Transmembrane</keyword>
<keyword evidence="4 5" id="KW-0472">Membrane</keyword>
<dbReference type="EMBL" id="BPLR01008869">
    <property type="protein sequence ID" value="GIY27882.1"/>
    <property type="molecule type" value="Genomic_DNA"/>
</dbReference>
<protein>
    <recommendedName>
        <fullName evidence="6">Major facilitator superfamily (MFS) profile domain-containing protein</fullName>
    </recommendedName>
</protein>
<dbReference type="InterPro" id="IPR050382">
    <property type="entry name" value="MFS_Na/Anion_cotransporter"/>
</dbReference>
<sequence>MVFDSSVQQSTSTLDYDDTCDVPQGVNVTTPEEEGDYIWQPSMQGIILSAYFYGYVCTQVVGGRVAEIVRGKWVMGFSILIASLLTLVTPIAADISVVVCHCPSCSDGNDSCKNKIYQSLLNGF</sequence>
<reference evidence="7 8" key="1">
    <citation type="submission" date="2021-06" db="EMBL/GenBank/DDBJ databases">
        <title>Caerostris extrusa draft genome.</title>
        <authorList>
            <person name="Kono N."/>
            <person name="Arakawa K."/>
        </authorList>
    </citation>
    <scope>NUCLEOTIDE SEQUENCE [LARGE SCALE GENOMIC DNA]</scope>
</reference>
<dbReference type="GO" id="GO:0016020">
    <property type="term" value="C:membrane"/>
    <property type="evidence" value="ECO:0007669"/>
    <property type="project" value="UniProtKB-SubCell"/>
</dbReference>
<evidence type="ECO:0000256" key="5">
    <source>
        <dbReference type="SAM" id="Phobius"/>
    </source>
</evidence>
<organism evidence="7 8">
    <name type="scientific">Caerostris extrusa</name>
    <name type="common">Bark spider</name>
    <name type="synonym">Caerostris bankana</name>
    <dbReference type="NCBI Taxonomy" id="172846"/>
    <lineage>
        <taxon>Eukaryota</taxon>
        <taxon>Metazoa</taxon>
        <taxon>Ecdysozoa</taxon>
        <taxon>Arthropoda</taxon>
        <taxon>Chelicerata</taxon>
        <taxon>Arachnida</taxon>
        <taxon>Araneae</taxon>
        <taxon>Araneomorphae</taxon>
        <taxon>Entelegynae</taxon>
        <taxon>Araneoidea</taxon>
        <taxon>Araneidae</taxon>
        <taxon>Caerostris</taxon>
    </lineage>
</organism>
<evidence type="ECO:0000256" key="3">
    <source>
        <dbReference type="ARBA" id="ARBA00022989"/>
    </source>
</evidence>
<dbReference type="AlphaFoldDB" id="A0AAV4S648"/>
<comment type="caution">
    <text evidence="7">The sequence shown here is derived from an EMBL/GenBank/DDBJ whole genome shotgun (WGS) entry which is preliminary data.</text>
</comment>
<feature type="transmembrane region" description="Helical" evidence="5">
    <location>
        <begin position="43"/>
        <end position="61"/>
    </location>
</feature>
<dbReference type="Proteomes" id="UP001054945">
    <property type="component" value="Unassembled WGS sequence"/>
</dbReference>
<dbReference type="PROSITE" id="PS50850">
    <property type="entry name" value="MFS"/>
    <property type="match status" value="1"/>
</dbReference>
<name>A0AAV4S648_CAEEX</name>
<dbReference type="InterPro" id="IPR027378">
    <property type="entry name" value="Nucleotide_channel_N"/>
</dbReference>
<evidence type="ECO:0000313" key="8">
    <source>
        <dbReference type="Proteomes" id="UP001054945"/>
    </source>
</evidence>
<dbReference type="InterPro" id="IPR020846">
    <property type="entry name" value="MFS_dom"/>
</dbReference>
<keyword evidence="8" id="KW-1185">Reference proteome</keyword>
<feature type="transmembrane region" description="Helical" evidence="5">
    <location>
        <begin position="73"/>
        <end position="93"/>
    </location>
</feature>
<feature type="domain" description="Major facilitator superfamily (MFS) profile" evidence="6">
    <location>
        <begin position="1"/>
        <end position="124"/>
    </location>
</feature>
<dbReference type="SUPFAM" id="SSF103473">
    <property type="entry name" value="MFS general substrate transporter"/>
    <property type="match status" value="1"/>
</dbReference>
<evidence type="ECO:0000259" key="6">
    <source>
        <dbReference type="PROSITE" id="PS50850"/>
    </source>
</evidence>
<evidence type="ECO:0000256" key="1">
    <source>
        <dbReference type="ARBA" id="ARBA00004141"/>
    </source>
</evidence>
<dbReference type="PANTHER" id="PTHR11662">
    <property type="entry name" value="SOLUTE CARRIER FAMILY 17"/>
    <property type="match status" value="1"/>
</dbReference>
<accession>A0AAV4S648</accession>
<dbReference type="GO" id="GO:0006820">
    <property type="term" value="P:monoatomic anion transport"/>
    <property type="evidence" value="ECO:0007669"/>
    <property type="project" value="TreeGrafter"/>
</dbReference>
<gene>
    <name evidence="7" type="ORF">CEXT_688671</name>
</gene>
<comment type="subcellular location">
    <subcellularLocation>
        <location evidence="1">Membrane</location>
        <topology evidence="1">Multi-pass membrane protein</topology>
    </subcellularLocation>
</comment>
<dbReference type="InterPro" id="IPR036259">
    <property type="entry name" value="MFS_trans_sf"/>
</dbReference>
<keyword evidence="3 5" id="KW-1133">Transmembrane helix</keyword>
<evidence type="ECO:0000256" key="4">
    <source>
        <dbReference type="ARBA" id="ARBA00023136"/>
    </source>
</evidence>
<dbReference type="PANTHER" id="PTHR11662:SF399">
    <property type="entry name" value="FI19708P1-RELATED"/>
    <property type="match status" value="1"/>
</dbReference>
<proteinExistence type="predicted"/>
<dbReference type="Gene3D" id="1.20.120.540">
    <property type="entry name" value="Voltage-gated potassium channels"/>
    <property type="match status" value="1"/>
</dbReference>